<dbReference type="EMBL" id="JBHUJB010000035">
    <property type="protein sequence ID" value="MFD2158973.1"/>
    <property type="molecule type" value="Genomic_DNA"/>
</dbReference>
<gene>
    <name evidence="7" type="ORF">ACFSW8_08695</name>
</gene>
<keyword evidence="4 6" id="KW-1133">Transmembrane helix</keyword>
<evidence type="ECO:0000256" key="4">
    <source>
        <dbReference type="ARBA" id="ARBA00022989"/>
    </source>
</evidence>
<dbReference type="Pfam" id="PF01943">
    <property type="entry name" value="Polysacc_synt"/>
    <property type="match status" value="1"/>
</dbReference>
<evidence type="ECO:0000256" key="3">
    <source>
        <dbReference type="ARBA" id="ARBA00022692"/>
    </source>
</evidence>
<dbReference type="PANTHER" id="PTHR30250">
    <property type="entry name" value="PST FAMILY PREDICTED COLANIC ACID TRANSPORTER"/>
    <property type="match status" value="1"/>
</dbReference>
<feature type="transmembrane region" description="Helical" evidence="6">
    <location>
        <begin position="12"/>
        <end position="35"/>
    </location>
</feature>
<keyword evidence="5 6" id="KW-0472">Membrane</keyword>
<protein>
    <submittedName>
        <fullName evidence="7">Lipopolysaccharide biosynthesis protein</fullName>
    </submittedName>
</protein>
<evidence type="ECO:0000313" key="8">
    <source>
        <dbReference type="Proteomes" id="UP001597389"/>
    </source>
</evidence>
<keyword evidence="8" id="KW-1185">Reference proteome</keyword>
<feature type="transmembrane region" description="Helical" evidence="6">
    <location>
        <begin position="387"/>
        <end position="409"/>
    </location>
</feature>
<feature type="transmembrane region" description="Helical" evidence="6">
    <location>
        <begin position="218"/>
        <end position="237"/>
    </location>
</feature>
<keyword evidence="2" id="KW-1003">Cell membrane</keyword>
<feature type="transmembrane region" description="Helical" evidence="6">
    <location>
        <begin position="55"/>
        <end position="73"/>
    </location>
</feature>
<evidence type="ECO:0000313" key="7">
    <source>
        <dbReference type="EMBL" id="MFD2158973.1"/>
    </source>
</evidence>
<comment type="caution">
    <text evidence="7">The sequence shown here is derived from an EMBL/GenBank/DDBJ whole genome shotgun (WGS) entry which is preliminary data.</text>
</comment>
<proteinExistence type="predicted"/>
<feature type="transmembrane region" description="Helical" evidence="6">
    <location>
        <begin position="257"/>
        <end position="276"/>
    </location>
</feature>
<name>A0ABW4ZAJ5_9BACT</name>
<feature type="transmembrane region" description="Helical" evidence="6">
    <location>
        <begin position="296"/>
        <end position="320"/>
    </location>
</feature>
<dbReference type="InterPro" id="IPR002797">
    <property type="entry name" value="Polysacc_synth"/>
</dbReference>
<feature type="transmembrane region" description="Helical" evidence="6">
    <location>
        <begin position="442"/>
        <end position="461"/>
    </location>
</feature>
<dbReference type="Proteomes" id="UP001597389">
    <property type="component" value="Unassembled WGS sequence"/>
</dbReference>
<keyword evidence="3 6" id="KW-0812">Transmembrane</keyword>
<dbReference type="RefSeq" id="WP_377177992.1">
    <property type="nucleotide sequence ID" value="NZ_JBHUJB010000035.1"/>
</dbReference>
<dbReference type="PANTHER" id="PTHR30250:SF11">
    <property type="entry name" value="O-ANTIGEN TRANSPORTER-RELATED"/>
    <property type="match status" value="1"/>
</dbReference>
<feature type="transmembrane region" description="Helical" evidence="6">
    <location>
        <begin position="181"/>
        <end position="198"/>
    </location>
</feature>
<accession>A0ABW4ZAJ5</accession>
<reference evidence="8" key="1">
    <citation type="journal article" date="2019" name="Int. J. Syst. Evol. Microbiol.">
        <title>The Global Catalogue of Microorganisms (GCM) 10K type strain sequencing project: providing services to taxonomists for standard genome sequencing and annotation.</title>
        <authorList>
            <consortium name="The Broad Institute Genomics Platform"/>
            <consortium name="The Broad Institute Genome Sequencing Center for Infectious Disease"/>
            <person name="Wu L."/>
            <person name="Ma J."/>
        </authorList>
    </citation>
    <scope>NUCLEOTIDE SEQUENCE [LARGE SCALE GENOMIC DNA]</scope>
    <source>
        <strain evidence="8">CCUG 57942</strain>
    </source>
</reference>
<feature type="transmembrane region" description="Helical" evidence="6">
    <location>
        <begin position="156"/>
        <end position="175"/>
    </location>
</feature>
<evidence type="ECO:0000256" key="1">
    <source>
        <dbReference type="ARBA" id="ARBA00004651"/>
    </source>
</evidence>
<evidence type="ECO:0000256" key="2">
    <source>
        <dbReference type="ARBA" id="ARBA00022475"/>
    </source>
</evidence>
<feature type="transmembrane region" description="Helical" evidence="6">
    <location>
        <begin position="359"/>
        <end position="375"/>
    </location>
</feature>
<organism evidence="7 8">
    <name type="scientific">Rubritalea tangerina</name>
    <dbReference type="NCBI Taxonomy" id="430798"/>
    <lineage>
        <taxon>Bacteria</taxon>
        <taxon>Pseudomonadati</taxon>
        <taxon>Verrucomicrobiota</taxon>
        <taxon>Verrucomicrobiia</taxon>
        <taxon>Verrucomicrobiales</taxon>
        <taxon>Rubritaleaceae</taxon>
        <taxon>Rubritalea</taxon>
    </lineage>
</organism>
<dbReference type="InterPro" id="IPR050833">
    <property type="entry name" value="Poly_Biosynth_Transport"/>
</dbReference>
<evidence type="ECO:0000256" key="6">
    <source>
        <dbReference type="SAM" id="Phobius"/>
    </source>
</evidence>
<feature type="transmembrane region" description="Helical" evidence="6">
    <location>
        <begin position="418"/>
        <end position="436"/>
    </location>
</feature>
<feature type="transmembrane region" description="Helical" evidence="6">
    <location>
        <begin position="113"/>
        <end position="131"/>
    </location>
</feature>
<feature type="transmembrane region" description="Helical" evidence="6">
    <location>
        <begin position="326"/>
        <end position="347"/>
    </location>
</feature>
<evidence type="ECO:0000256" key="5">
    <source>
        <dbReference type="ARBA" id="ARBA00023136"/>
    </source>
</evidence>
<comment type="subcellular location">
    <subcellularLocation>
        <location evidence="1">Cell membrane</location>
        <topology evidence="1">Multi-pass membrane protein</topology>
    </subcellularLocation>
</comment>
<feature type="transmembrane region" description="Helical" evidence="6">
    <location>
        <begin position="85"/>
        <end position="107"/>
    </location>
</feature>
<sequence length="478" mass="53240">MRKLLAHKVVQGTLWYSVVGILTSGISLILLPIMTRWMSPKEFGILNSAVALSQLIMPFVTIGLGSAVIRYYHEYKSEESRFRRFFSAAFWFQTIASLFVVGVLIAYFCYTELLLGVDFYHIIPILIIVLVNPPRDLGNHMLTAVEDHSRSSKNQLIAFVVGVALSLVLMGWADLGALGRLYGRAAGAIVAMLMLFWLPEFRSNLSYCVDRIELKKALQFGAPYIPYTLALAGMLTVDKLLLQYYGEMDEVGIYSASKTVAVGVSFVFVAVTKSWYPRYVALREENKEIAILRGQWSVLCLLSLSVVGFTLTAPVVFPYIVDERYWGGVEVLPVLAIATYCYGLFLVQANYVNFLKKTLSLPIIAGSGVLLNFLMCKELVSELGMSGAAYANFGGYGLMVIMLIVYGYFLEGRLGERIIQPCVSILASIIGVYLIMGMTDSLGIIDRIFYCGIICIAYYCIWKLGMMIMNRSTDNCEA</sequence>